<name>A0AAD7GBD7_MYCRO</name>
<feature type="compositionally biased region" description="Polar residues" evidence="1">
    <location>
        <begin position="24"/>
        <end position="33"/>
    </location>
</feature>
<evidence type="ECO:0000256" key="1">
    <source>
        <dbReference type="SAM" id="MobiDB-lite"/>
    </source>
</evidence>
<dbReference type="Proteomes" id="UP001221757">
    <property type="component" value="Unassembled WGS sequence"/>
</dbReference>
<sequence>MAKAMRAPSAYNIYFKQQFPGSRRTPTASQGSHGRSLRPVGGHAGEPKRVQSAAASKKEGSEQIQRSARFVAPLLRLSGARISLLAPGLTIPLVPPSSCLLSTF</sequence>
<dbReference type="EMBL" id="JARKIE010000150">
    <property type="protein sequence ID" value="KAJ7675275.1"/>
    <property type="molecule type" value="Genomic_DNA"/>
</dbReference>
<keyword evidence="3" id="KW-1185">Reference proteome</keyword>
<accession>A0AAD7GBD7</accession>
<evidence type="ECO:0000313" key="2">
    <source>
        <dbReference type="EMBL" id="KAJ7675275.1"/>
    </source>
</evidence>
<dbReference type="AlphaFoldDB" id="A0AAD7GBD7"/>
<protein>
    <submittedName>
        <fullName evidence="2">Uncharacterized protein</fullName>
    </submittedName>
</protein>
<gene>
    <name evidence="2" type="ORF">B0H17DRAFT_1207785</name>
</gene>
<feature type="region of interest" description="Disordered" evidence="1">
    <location>
        <begin position="21"/>
        <end position="65"/>
    </location>
</feature>
<organism evidence="2 3">
    <name type="scientific">Mycena rosella</name>
    <name type="common">Pink bonnet</name>
    <name type="synonym">Agaricus rosellus</name>
    <dbReference type="NCBI Taxonomy" id="1033263"/>
    <lineage>
        <taxon>Eukaryota</taxon>
        <taxon>Fungi</taxon>
        <taxon>Dikarya</taxon>
        <taxon>Basidiomycota</taxon>
        <taxon>Agaricomycotina</taxon>
        <taxon>Agaricomycetes</taxon>
        <taxon>Agaricomycetidae</taxon>
        <taxon>Agaricales</taxon>
        <taxon>Marasmiineae</taxon>
        <taxon>Mycenaceae</taxon>
        <taxon>Mycena</taxon>
    </lineage>
</organism>
<proteinExistence type="predicted"/>
<evidence type="ECO:0000313" key="3">
    <source>
        <dbReference type="Proteomes" id="UP001221757"/>
    </source>
</evidence>
<comment type="caution">
    <text evidence="2">The sequence shown here is derived from an EMBL/GenBank/DDBJ whole genome shotgun (WGS) entry which is preliminary data.</text>
</comment>
<reference evidence="2" key="1">
    <citation type="submission" date="2023-03" db="EMBL/GenBank/DDBJ databases">
        <title>Massive genome expansion in bonnet fungi (Mycena s.s.) driven by repeated elements and novel gene families across ecological guilds.</title>
        <authorList>
            <consortium name="Lawrence Berkeley National Laboratory"/>
            <person name="Harder C.B."/>
            <person name="Miyauchi S."/>
            <person name="Viragh M."/>
            <person name="Kuo A."/>
            <person name="Thoen E."/>
            <person name="Andreopoulos B."/>
            <person name="Lu D."/>
            <person name="Skrede I."/>
            <person name="Drula E."/>
            <person name="Henrissat B."/>
            <person name="Morin E."/>
            <person name="Kohler A."/>
            <person name="Barry K."/>
            <person name="LaButti K."/>
            <person name="Morin E."/>
            <person name="Salamov A."/>
            <person name="Lipzen A."/>
            <person name="Mereny Z."/>
            <person name="Hegedus B."/>
            <person name="Baldrian P."/>
            <person name="Stursova M."/>
            <person name="Weitz H."/>
            <person name="Taylor A."/>
            <person name="Grigoriev I.V."/>
            <person name="Nagy L.G."/>
            <person name="Martin F."/>
            <person name="Kauserud H."/>
        </authorList>
    </citation>
    <scope>NUCLEOTIDE SEQUENCE</scope>
    <source>
        <strain evidence="2">CBHHK067</strain>
    </source>
</reference>